<evidence type="ECO:0000256" key="1">
    <source>
        <dbReference type="ARBA" id="ARBA00022553"/>
    </source>
</evidence>
<proteinExistence type="predicted"/>
<reference evidence="4" key="1">
    <citation type="submission" date="2020-03" db="EMBL/GenBank/DDBJ databases">
        <title>The deep terrestrial virosphere.</title>
        <authorList>
            <person name="Holmfeldt K."/>
            <person name="Nilsson E."/>
            <person name="Simone D."/>
            <person name="Lopez-Fernandez M."/>
            <person name="Wu X."/>
            <person name="de Brujin I."/>
            <person name="Lundin D."/>
            <person name="Andersson A."/>
            <person name="Bertilsson S."/>
            <person name="Dopson M."/>
        </authorList>
    </citation>
    <scope>NUCLEOTIDE SEQUENCE</scope>
    <source>
        <strain evidence="5">MM415A05048</strain>
        <strain evidence="4">TM448A07234</strain>
    </source>
</reference>
<sequence>MDNLKLIIGYMTLKELKRVEAIIKRMIKTKEDQHKLIKKLLL</sequence>
<keyword evidence="2" id="KW-0808">Transferase</keyword>
<evidence type="ECO:0000313" key="5">
    <source>
        <dbReference type="EMBL" id="QJA69118.1"/>
    </source>
</evidence>
<name>A0A6H2A6S6_9ZZZZ</name>
<dbReference type="EMBL" id="MT141679">
    <property type="protein sequence ID" value="QJA69118.1"/>
    <property type="molecule type" value="Genomic_DNA"/>
</dbReference>
<accession>A0A6H2A6S6</accession>
<organism evidence="4">
    <name type="scientific">viral metagenome</name>
    <dbReference type="NCBI Taxonomy" id="1070528"/>
    <lineage>
        <taxon>unclassified sequences</taxon>
        <taxon>metagenomes</taxon>
        <taxon>organismal metagenomes</taxon>
    </lineage>
</organism>
<dbReference type="EMBL" id="MT144571">
    <property type="protein sequence ID" value="QJA55140.1"/>
    <property type="molecule type" value="Genomic_DNA"/>
</dbReference>
<keyword evidence="1" id="KW-0597">Phosphoprotein</keyword>
<dbReference type="SUPFAM" id="SSF55890">
    <property type="entry name" value="Sporulation response regulatory protein Spo0B"/>
    <property type="match status" value="1"/>
</dbReference>
<dbReference type="AlphaFoldDB" id="A0A6H2A6S6"/>
<evidence type="ECO:0000256" key="3">
    <source>
        <dbReference type="ARBA" id="ARBA00022777"/>
    </source>
</evidence>
<protein>
    <submittedName>
        <fullName evidence="4">Uncharacterized protein</fullName>
    </submittedName>
</protein>
<evidence type="ECO:0000256" key="2">
    <source>
        <dbReference type="ARBA" id="ARBA00022679"/>
    </source>
</evidence>
<dbReference type="GO" id="GO:0000155">
    <property type="term" value="F:phosphorelay sensor kinase activity"/>
    <property type="evidence" value="ECO:0007669"/>
    <property type="project" value="InterPro"/>
</dbReference>
<gene>
    <name evidence="5" type="ORF">MM415A05048_0002</name>
    <name evidence="4" type="ORF">TM448A07234_0005</name>
</gene>
<dbReference type="InterPro" id="IPR016120">
    <property type="entry name" value="Sig_transdc_His_kin_SpoOB"/>
</dbReference>
<keyword evidence="3" id="KW-0418">Kinase</keyword>
<evidence type="ECO:0000313" key="4">
    <source>
        <dbReference type="EMBL" id="QJA55140.1"/>
    </source>
</evidence>